<dbReference type="InterPro" id="IPR012854">
    <property type="entry name" value="Cu_amine_oxidase-like_N"/>
</dbReference>
<feature type="domain" description="Copper amine oxidase-like N-terminal" evidence="1">
    <location>
        <begin position="787"/>
        <end position="893"/>
    </location>
</feature>
<accession>A0ABW5RAD3</accession>
<dbReference type="Gene3D" id="3.30.457.10">
    <property type="entry name" value="Copper amine oxidase-like, N-terminal domain"/>
    <property type="match status" value="1"/>
</dbReference>
<dbReference type="Pfam" id="PF07833">
    <property type="entry name" value="Cu_amine_oxidN1"/>
    <property type="match status" value="1"/>
</dbReference>
<feature type="domain" description="Phosphodiester glycosidase" evidence="2">
    <location>
        <begin position="239"/>
        <end position="424"/>
    </location>
</feature>
<organism evidence="3 4">
    <name type="scientific">Marinicrinis sediminis</name>
    <dbReference type="NCBI Taxonomy" id="1652465"/>
    <lineage>
        <taxon>Bacteria</taxon>
        <taxon>Bacillati</taxon>
        <taxon>Bacillota</taxon>
        <taxon>Bacilli</taxon>
        <taxon>Bacillales</taxon>
        <taxon>Paenibacillaceae</taxon>
    </lineage>
</organism>
<dbReference type="Pfam" id="PF09992">
    <property type="entry name" value="NAGPA"/>
    <property type="match status" value="1"/>
</dbReference>
<evidence type="ECO:0000259" key="2">
    <source>
        <dbReference type="Pfam" id="PF09992"/>
    </source>
</evidence>
<dbReference type="PANTHER" id="PTHR40446:SF2">
    <property type="entry name" value="N-ACETYLGLUCOSAMINE-1-PHOSPHODIESTER ALPHA-N-ACETYLGLUCOSAMINIDASE"/>
    <property type="match status" value="1"/>
</dbReference>
<dbReference type="InterPro" id="IPR036582">
    <property type="entry name" value="Mao_N_sf"/>
</dbReference>
<dbReference type="InterPro" id="IPR018711">
    <property type="entry name" value="NAGPA"/>
</dbReference>
<evidence type="ECO:0000313" key="3">
    <source>
        <dbReference type="EMBL" id="MFD2672001.1"/>
    </source>
</evidence>
<proteinExistence type="predicted"/>
<name>A0ABW5RAD3_9BACL</name>
<gene>
    <name evidence="3" type="ORF">ACFSUC_10330</name>
</gene>
<reference evidence="4" key="1">
    <citation type="journal article" date="2019" name="Int. J. Syst. Evol. Microbiol.">
        <title>The Global Catalogue of Microorganisms (GCM) 10K type strain sequencing project: providing services to taxonomists for standard genome sequencing and annotation.</title>
        <authorList>
            <consortium name="The Broad Institute Genomics Platform"/>
            <consortium name="The Broad Institute Genome Sequencing Center for Infectious Disease"/>
            <person name="Wu L."/>
            <person name="Ma J."/>
        </authorList>
    </citation>
    <scope>NUCLEOTIDE SEQUENCE [LARGE SCALE GENOMIC DNA]</scope>
    <source>
        <strain evidence="4">KCTC 33676</strain>
    </source>
</reference>
<dbReference type="Proteomes" id="UP001597497">
    <property type="component" value="Unassembled WGS sequence"/>
</dbReference>
<sequence>MHNNQKWKRKGAVIALSTLIALQTTGPGAEGILRGSLFSATQAEAAAKQPVLQLVEESPITAGAVLKKYVRTFERNGKNVQAEANVVVVDLQNPHVKLDVMTGRQGQLTKTNTVLNMAKETSAVAGMNADFFSFSAEGSPLGPSISNGEVITSPSPVQGLYTFGLTEDRKPVIDQYQFTGTVKAANGTAFPLAGINQTYSWYKNVSGVTEHSHQNKIHLYTSDWGQIDRGNDGATTPTEVLVRNGVIEQISIGKKLEMLVPKDGYILRAAGTAVDYVKTSLQVGQAIQIDYAMKSTNPKNLYDAADFEMLIGGHTLLVEGGKPSAFSRDISSIDGNRSRSGIGYSADRRYVYLVTADHAGDSAGLYVREFQQLMVEMGIEKGMNLDGGGSTTLVSRPLGTFDPKLANTPEFSSQRSVINGIGVYTEAPDGEVSGILIDGSQMLFIGESSQYQYRAYDQYYNPIDTSKTTVQWSQSQPIGSLSGQTFTATKAGTTTISAKAGNAVQTKQIRVIGKQDLASVKLKPASAYVLTEGNAYQVSLEAVTKDGIKKTIPNHLVQWEWIGFDGQTTSNGFKVNTISDNQGVGRVIARYDDFSTMLTLPTGVEKPFLDFDGPTPGISKLVTPSEVNGSVTANGPVGSNPTDALRIDYDFTAGKGTKAVYASFNEDKGVQIDGKPLQLKASIYGDQSYNWVRGEIVDASGKSHYLEFTQNLDWSGWKSAVADLSKLNVTYPIKLKRLYVVNPENGQDSRGLKGTIAFDNLVWMMQGQLPAMQYPKVYVKINQKSLQVDSQQMVLDQAPVVKNGHTLIPIRFIVDALGGQVRWDPKTSKITVIKGEHLLDMWIDNRLMVKNGIATEAPIAPEIMSGRTMVPLRFIAETFGWKVGWDQATKAVTLQ</sequence>
<comment type="caution">
    <text evidence="3">The sequence shown here is derived from an EMBL/GenBank/DDBJ whole genome shotgun (WGS) entry which is preliminary data.</text>
</comment>
<protein>
    <submittedName>
        <fullName evidence="3">Stalk domain-containing protein</fullName>
    </submittedName>
</protein>
<keyword evidence="4" id="KW-1185">Reference proteome</keyword>
<evidence type="ECO:0000259" key="1">
    <source>
        <dbReference type="Pfam" id="PF07833"/>
    </source>
</evidence>
<dbReference type="EMBL" id="JBHUMM010000023">
    <property type="protein sequence ID" value="MFD2672001.1"/>
    <property type="molecule type" value="Genomic_DNA"/>
</dbReference>
<dbReference type="RefSeq" id="WP_379929484.1">
    <property type="nucleotide sequence ID" value="NZ_JBHUMM010000023.1"/>
</dbReference>
<dbReference type="PANTHER" id="PTHR40446">
    <property type="entry name" value="N-ACETYLGLUCOSAMINE-1-PHOSPHODIESTER ALPHA-N-ACETYLGLUCOSAMINIDASE"/>
    <property type="match status" value="1"/>
</dbReference>
<evidence type="ECO:0000313" key="4">
    <source>
        <dbReference type="Proteomes" id="UP001597497"/>
    </source>
</evidence>
<dbReference type="SUPFAM" id="SSF55383">
    <property type="entry name" value="Copper amine oxidase, domain N"/>
    <property type="match status" value="1"/>
</dbReference>